<dbReference type="InterPro" id="IPR015797">
    <property type="entry name" value="NUDIX_hydrolase-like_dom_sf"/>
</dbReference>
<evidence type="ECO:0000313" key="4">
    <source>
        <dbReference type="Proteomes" id="UP001530400"/>
    </source>
</evidence>
<accession>A0ABD3NGN6</accession>
<name>A0ABD3NGN6_9STRA</name>
<dbReference type="Gene3D" id="3.90.79.10">
    <property type="entry name" value="Nucleoside Triphosphate Pyrophosphohydrolase"/>
    <property type="match status" value="1"/>
</dbReference>
<keyword evidence="1" id="KW-1133">Transmembrane helix</keyword>
<reference evidence="3 4" key="1">
    <citation type="submission" date="2024-10" db="EMBL/GenBank/DDBJ databases">
        <title>Updated reference genomes for cyclostephanoid diatoms.</title>
        <authorList>
            <person name="Roberts W.R."/>
            <person name="Alverson A.J."/>
        </authorList>
    </citation>
    <scope>NUCLEOTIDE SEQUENCE [LARGE SCALE GENOMIC DNA]</scope>
    <source>
        <strain evidence="3 4">AJA010-31</strain>
    </source>
</reference>
<comment type="caution">
    <text evidence="3">The sequence shown here is derived from an EMBL/GenBank/DDBJ whole genome shotgun (WGS) entry which is preliminary data.</text>
</comment>
<dbReference type="Pfam" id="PF00293">
    <property type="entry name" value="NUDIX"/>
    <property type="match status" value="1"/>
</dbReference>
<feature type="transmembrane region" description="Helical" evidence="1">
    <location>
        <begin position="12"/>
        <end position="29"/>
    </location>
</feature>
<evidence type="ECO:0000313" key="3">
    <source>
        <dbReference type="EMBL" id="KAL3775224.1"/>
    </source>
</evidence>
<dbReference type="PROSITE" id="PS51462">
    <property type="entry name" value="NUDIX"/>
    <property type="match status" value="1"/>
</dbReference>
<gene>
    <name evidence="3" type="ORF">ACHAWO_007896</name>
</gene>
<protein>
    <recommendedName>
        <fullName evidence="2">Nudix hydrolase domain-containing protein</fullName>
    </recommendedName>
</protein>
<sequence>MIEHIPFLRPKRYVTIIVVFVLSLFIYSYNASINALTNDTIDHHAAATSNEEDLTVYQLPERFREPTHLTPIDPAVLIEMGTESIDSAHRKGLLHIGGILYVMDAAGKFLLMKRSSSVVTCPDTWSIVGEHSIGGEDAGNLPIRALEEELGLDASYIGATIKNLTEHPLYYIRKYGARNGNRIDRQLTYLWLVKLPKRQQEIDWRLDHEVADKKWITLELFDHWLQADEANDSTVNESNEEDDDGPPVGDFCHRTIRSLLRLGIARLKVIL</sequence>
<evidence type="ECO:0000256" key="1">
    <source>
        <dbReference type="SAM" id="Phobius"/>
    </source>
</evidence>
<dbReference type="Proteomes" id="UP001530400">
    <property type="component" value="Unassembled WGS sequence"/>
</dbReference>
<evidence type="ECO:0000259" key="2">
    <source>
        <dbReference type="PROSITE" id="PS51462"/>
    </source>
</evidence>
<dbReference type="EMBL" id="JALLPJ020001163">
    <property type="protein sequence ID" value="KAL3775224.1"/>
    <property type="molecule type" value="Genomic_DNA"/>
</dbReference>
<organism evidence="3 4">
    <name type="scientific">Cyclotella atomus</name>
    <dbReference type="NCBI Taxonomy" id="382360"/>
    <lineage>
        <taxon>Eukaryota</taxon>
        <taxon>Sar</taxon>
        <taxon>Stramenopiles</taxon>
        <taxon>Ochrophyta</taxon>
        <taxon>Bacillariophyta</taxon>
        <taxon>Coscinodiscophyceae</taxon>
        <taxon>Thalassiosirophycidae</taxon>
        <taxon>Stephanodiscales</taxon>
        <taxon>Stephanodiscaceae</taxon>
        <taxon>Cyclotella</taxon>
    </lineage>
</organism>
<keyword evidence="1" id="KW-0472">Membrane</keyword>
<proteinExistence type="predicted"/>
<keyword evidence="1" id="KW-0812">Transmembrane</keyword>
<dbReference type="AlphaFoldDB" id="A0ABD3NGN6"/>
<keyword evidence="4" id="KW-1185">Reference proteome</keyword>
<dbReference type="InterPro" id="IPR000086">
    <property type="entry name" value="NUDIX_hydrolase_dom"/>
</dbReference>
<feature type="domain" description="Nudix hydrolase" evidence="2">
    <location>
        <begin position="93"/>
        <end position="241"/>
    </location>
</feature>
<dbReference type="SUPFAM" id="SSF55811">
    <property type="entry name" value="Nudix"/>
    <property type="match status" value="1"/>
</dbReference>